<sequence>MLHVLQYASSHVYRTSGKSCLTLRLHRSARRKANASEEAKAALKAEKPGFLSCDSRKPGGFRCPAGPPRLAWSGSPATGPALDETLSVAAPLPGA</sequence>
<name>A0AAV7S4Z9_PLEWA</name>
<protein>
    <submittedName>
        <fullName evidence="2">Uncharacterized protein</fullName>
    </submittedName>
</protein>
<reference evidence="2" key="1">
    <citation type="journal article" date="2022" name="bioRxiv">
        <title>Sequencing and chromosome-scale assembly of the giantPleurodeles waltlgenome.</title>
        <authorList>
            <person name="Brown T."/>
            <person name="Elewa A."/>
            <person name="Iarovenko S."/>
            <person name="Subramanian E."/>
            <person name="Araus A.J."/>
            <person name="Petzold A."/>
            <person name="Susuki M."/>
            <person name="Suzuki K.-i.T."/>
            <person name="Hayashi T."/>
            <person name="Toyoda A."/>
            <person name="Oliveira C."/>
            <person name="Osipova E."/>
            <person name="Leigh N.D."/>
            <person name="Simon A."/>
            <person name="Yun M.H."/>
        </authorList>
    </citation>
    <scope>NUCLEOTIDE SEQUENCE</scope>
    <source>
        <strain evidence="2">20211129_DDA</strain>
        <tissue evidence="2">Liver</tissue>
    </source>
</reference>
<keyword evidence="3" id="KW-1185">Reference proteome</keyword>
<accession>A0AAV7S4Z9</accession>
<dbReference type="AlphaFoldDB" id="A0AAV7S4Z9"/>
<proteinExistence type="predicted"/>
<comment type="caution">
    <text evidence="2">The sequence shown here is derived from an EMBL/GenBank/DDBJ whole genome shotgun (WGS) entry which is preliminary data.</text>
</comment>
<feature type="region of interest" description="Disordered" evidence="1">
    <location>
        <begin position="74"/>
        <end position="95"/>
    </location>
</feature>
<gene>
    <name evidence="2" type="ORF">NDU88_011937</name>
</gene>
<evidence type="ECO:0000313" key="3">
    <source>
        <dbReference type="Proteomes" id="UP001066276"/>
    </source>
</evidence>
<dbReference type="Proteomes" id="UP001066276">
    <property type="component" value="Chromosome 5"/>
</dbReference>
<evidence type="ECO:0000313" key="2">
    <source>
        <dbReference type="EMBL" id="KAJ1159270.1"/>
    </source>
</evidence>
<organism evidence="2 3">
    <name type="scientific">Pleurodeles waltl</name>
    <name type="common">Iberian ribbed newt</name>
    <dbReference type="NCBI Taxonomy" id="8319"/>
    <lineage>
        <taxon>Eukaryota</taxon>
        <taxon>Metazoa</taxon>
        <taxon>Chordata</taxon>
        <taxon>Craniata</taxon>
        <taxon>Vertebrata</taxon>
        <taxon>Euteleostomi</taxon>
        <taxon>Amphibia</taxon>
        <taxon>Batrachia</taxon>
        <taxon>Caudata</taxon>
        <taxon>Salamandroidea</taxon>
        <taxon>Salamandridae</taxon>
        <taxon>Pleurodelinae</taxon>
        <taxon>Pleurodeles</taxon>
    </lineage>
</organism>
<evidence type="ECO:0000256" key="1">
    <source>
        <dbReference type="SAM" id="MobiDB-lite"/>
    </source>
</evidence>
<dbReference type="EMBL" id="JANPWB010000009">
    <property type="protein sequence ID" value="KAJ1159270.1"/>
    <property type="molecule type" value="Genomic_DNA"/>
</dbReference>